<dbReference type="KEGG" id="aalt:CC77DRAFT_1005176"/>
<dbReference type="RefSeq" id="XP_018391011.1">
    <property type="nucleotide sequence ID" value="XM_018523330.1"/>
</dbReference>
<name>A0A177E2E3_ALTAL</name>
<feature type="compositionally biased region" description="Acidic residues" evidence="1">
    <location>
        <begin position="262"/>
        <end position="272"/>
    </location>
</feature>
<evidence type="ECO:0000313" key="2">
    <source>
        <dbReference type="EMBL" id="OAG25590.1"/>
    </source>
</evidence>
<dbReference type="VEuPathDB" id="FungiDB:CC77DRAFT_1005176"/>
<keyword evidence="3" id="KW-1185">Reference proteome</keyword>
<feature type="region of interest" description="Disordered" evidence="1">
    <location>
        <begin position="27"/>
        <end position="57"/>
    </location>
</feature>
<dbReference type="EMBL" id="KV441470">
    <property type="protein sequence ID" value="OAG25590.1"/>
    <property type="molecule type" value="Genomic_DNA"/>
</dbReference>
<proteinExistence type="predicted"/>
<feature type="compositionally biased region" description="Basic and acidic residues" evidence="1">
    <location>
        <begin position="40"/>
        <end position="57"/>
    </location>
</feature>
<evidence type="ECO:0000256" key="1">
    <source>
        <dbReference type="SAM" id="MobiDB-lite"/>
    </source>
</evidence>
<sequence>MVNRRNIRPAFRSERFTKEQLEQRNLAIGHKIPTHHTRRLTNEELSESRDWTTRRDTRNRANIPMAPTLHTQRIVPTDSSLTQPQHLTGTASPYTLIQVGHRSDSRAQFAPHTNTYDADPRPRSNRRRAPTIVTQCTADLAELSEEDKTLREWKRWMASNKDPAKEAIDDWRTVELRLVSSCSDLRARFKLDGELAVNKVRDRTCEPSSHNFGHGFDRDGFYGRVDNLLRPRTMTVTNSKTGEKKVVRLDHHMRPVLRTEEEKESSETDSDDLWSQIARDRK</sequence>
<reference evidence="2 3" key="1">
    <citation type="submission" date="2016-05" db="EMBL/GenBank/DDBJ databases">
        <title>Comparative analysis of secretome profiles of manganese(II)-oxidizing ascomycete fungi.</title>
        <authorList>
            <consortium name="DOE Joint Genome Institute"/>
            <person name="Zeiner C.A."/>
            <person name="Purvine S.O."/>
            <person name="Zink E.M."/>
            <person name="Wu S."/>
            <person name="Pasa-Tolic L."/>
            <person name="Chaput D.L."/>
            <person name="Haridas S."/>
            <person name="Grigoriev I.V."/>
            <person name="Santelli C.M."/>
            <person name="Hansel C.M."/>
        </authorList>
    </citation>
    <scope>NUCLEOTIDE SEQUENCE [LARGE SCALE GENOMIC DNA]</scope>
    <source>
        <strain evidence="2 3">SRC1lrK2f</strain>
    </source>
</reference>
<feature type="region of interest" description="Disordered" evidence="1">
    <location>
        <begin position="251"/>
        <end position="282"/>
    </location>
</feature>
<evidence type="ECO:0000313" key="3">
    <source>
        <dbReference type="Proteomes" id="UP000077248"/>
    </source>
</evidence>
<accession>A0A177E2E3</accession>
<feature type="compositionally biased region" description="Basic and acidic residues" evidence="1">
    <location>
        <begin position="251"/>
        <end position="261"/>
    </location>
</feature>
<gene>
    <name evidence="2" type="ORF">CC77DRAFT_1005176</name>
</gene>
<dbReference type="GeneID" id="29108924"/>
<organism evidence="2 3">
    <name type="scientific">Alternaria alternata</name>
    <name type="common">Alternaria rot fungus</name>
    <name type="synonym">Torula alternata</name>
    <dbReference type="NCBI Taxonomy" id="5599"/>
    <lineage>
        <taxon>Eukaryota</taxon>
        <taxon>Fungi</taxon>
        <taxon>Dikarya</taxon>
        <taxon>Ascomycota</taxon>
        <taxon>Pezizomycotina</taxon>
        <taxon>Dothideomycetes</taxon>
        <taxon>Pleosporomycetidae</taxon>
        <taxon>Pleosporales</taxon>
        <taxon>Pleosporineae</taxon>
        <taxon>Pleosporaceae</taxon>
        <taxon>Alternaria</taxon>
        <taxon>Alternaria sect. Alternaria</taxon>
        <taxon>Alternaria alternata complex</taxon>
    </lineage>
</organism>
<dbReference type="Proteomes" id="UP000077248">
    <property type="component" value="Unassembled WGS sequence"/>
</dbReference>
<protein>
    <submittedName>
        <fullName evidence="2">Uncharacterized protein</fullName>
    </submittedName>
</protein>
<dbReference type="AlphaFoldDB" id="A0A177E2E3"/>